<organism evidence="1 2">
    <name type="scientific">Polyporus arcularius HHB13444</name>
    <dbReference type="NCBI Taxonomy" id="1314778"/>
    <lineage>
        <taxon>Eukaryota</taxon>
        <taxon>Fungi</taxon>
        <taxon>Dikarya</taxon>
        <taxon>Basidiomycota</taxon>
        <taxon>Agaricomycotina</taxon>
        <taxon>Agaricomycetes</taxon>
        <taxon>Polyporales</taxon>
        <taxon>Polyporaceae</taxon>
        <taxon>Polyporus</taxon>
    </lineage>
</organism>
<evidence type="ECO:0008006" key="3">
    <source>
        <dbReference type="Google" id="ProtNLM"/>
    </source>
</evidence>
<dbReference type="SUPFAM" id="SSF81383">
    <property type="entry name" value="F-box domain"/>
    <property type="match status" value="1"/>
</dbReference>
<name>A0A5C3NKH5_9APHY</name>
<dbReference type="InterPro" id="IPR036047">
    <property type="entry name" value="F-box-like_dom_sf"/>
</dbReference>
<dbReference type="EMBL" id="ML213265">
    <property type="protein sequence ID" value="TFK77705.1"/>
    <property type="molecule type" value="Genomic_DNA"/>
</dbReference>
<sequence length="290" mass="31971">MSGILTNVSVMESPSLWISSPLSLLPLELEYAILGWLQEDRPAAASCSRVCRRWRPIGQSMLFQTVKLQRSRDVKAPQFLQFVSANLDIAGFVHALHLDGYYKLSVEALRIALDTIPAASASFDVAHMAHPRRSLKKLAIVYCGPLHLSSDNDIANLLSVVCMFSEIGHLAVKGDKWATVSDIDGYLKEAPVVRSLKVYTRIETMLRASDSLRGGRMSYLGICAKTIAAAVAQADLVREAGPHLRTLKLSLYYTNWDDVSVGDVCHALDLSTCTALQALHLHFTVFDEEV</sequence>
<feature type="non-terminal residue" evidence="1">
    <location>
        <position position="290"/>
    </location>
</feature>
<keyword evidence="2" id="KW-1185">Reference proteome</keyword>
<proteinExistence type="predicted"/>
<dbReference type="Proteomes" id="UP000308197">
    <property type="component" value="Unassembled WGS sequence"/>
</dbReference>
<dbReference type="InParanoid" id="A0A5C3NKH5"/>
<evidence type="ECO:0000313" key="2">
    <source>
        <dbReference type="Proteomes" id="UP000308197"/>
    </source>
</evidence>
<evidence type="ECO:0000313" key="1">
    <source>
        <dbReference type="EMBL" id="TFK77705.1"/>
    </source>
</evidence>
<protein>
    <recommendedName>
        <fullName evidence="3">F-box domain-containing protein</fullName>
    </recommendedName>
</protein>
<accession>A0A5C3NKH5</accession>
<gene>
    <name evidence="1" type="ORF">K466DRAFT_657252</name>
</gene>
<dbReference type="AlphaFoldDB" id="A0A5C3NKH5"/>
<reference evidence="1 2" key="1">
    <citation type="journal article" date="2019" name="Nat. Ecol. Evol.">
        <title>Megaphylogeny resolves global patterns of mushroom evolution.</title>
        <authorList>
            <person name="Varga T."/>
            <person name="Krizsan K."/>
            <person name="Foldi C."/>
            <person name="Dima B."/>
            <person name="Sanchez-Garcia M."/>
            <person name="Sanchez-Ramirez S."/>
            <person name="Szollosi G.J."/>
            <person name="Szarkandi J.G."/>
            <person name="Papp V."/>
            <person name="Albert L."/>
            <person name="Andreopoulos W."/>
            <person name="Angelini C."/>
            <person name="Antonin V."/>
            <person name="Barry K.W."/>
            <person name="Bougher N.L."/>
            <person name="Buchanan P."/>
            <person name="Buyck B."/>
            <person name="Bense V."/>
            <person name="Catcheside P."/>
            <person name="Chovatia M."/>
            <person name="Cooper J."/>
            <person name="Damon W."/>
            <person name="Desjardin D."/>
            <person name="Finy P."/>
            <person name="Geml J."/>
            <person name="Haridas S."/>
            <person name="Hughes K."/>
            <person name="Justo A."/>
            <person name="Karasinski D."/>
            <person name="Kautmanova I."/>
            <person name="Kiss B."/>
            <person name="Kocsube S."/>
            <person name="Kotiranta H."/>
            <person name="LaButti K.M."/>
            <person name="Lechner B.E."/>
            <person name="Liimatainen K."/>
            <person name="Lipzen A."/>
            <person name="Lukacs Z."/>
            <person name="Mihaltcheva S."/>
            <person name="Morgado L.N."/>
            <person name="Niskanen T."/>
            <person name="Noordeloos M.E."/>
            <person name="Ohm R.A."/>
            <person name="Ortiz-Santana B."/>
            <person name="Ovrebo C."/>
            <person name="Racz N."/>
            <person name="Riley R."/>
            <person name="Savchenko A."/>
            <person name="Shiryaev A."/>
            <person name="Soop K."/>
            <person name="Spirin V."/>
            <person name="Szebenyi C."/>
            <person name="Tomsovsky M."/>
            <person name="Tulloss R.E."/>
            <person name="Uehling J."/>
            <person name="Grigoriev I.V."/>
            <person name="Vagvolgyi C."/>
            <person name="Papp T."/>
            <person name="Martin F.M."/>
            <person name="Miettinen O."/>
            <person name="Hibbett D.S."/>
            <person name="Nagy L.G."/>
        </authorList>
    </citation>
    <scope>NUCLEOTIDE SEQUENCE [LARGE SCALE GENOMIC DNA]</scope>
    <source>
        <strain evidence="1 2">HHB13444</strain>
    </source>
</reference>